<dbReference type="WBParaSite" id="Hba_12531">
    <property type="protein sequence ID" value="Hba_12531"/>
    <property type="gene ID" value="Hba_12531"/>
</dbReference>
<reference evidence="2" key="1">
    <citation type="submission" date="2016-11" db="UniProtKB">
        <authorList>
            <consortium name="WormBaseParasite"/>
        </authorList>
    </citation>
    <scope>IDENTIFICATION</scope>
</reference>
<protein>
    <submittedName>
        <fullName evidence="2">Transposase</fullName>
    </submittedName>
</protein>
<dbReference type="AlphaFoldDB" id="A0A1I7X562"/>
<keyword evidence="1" id="KW-1185">Reference proteome</keyword>
<dbReference type="Proteomes" id="UP000095283">
    <property type="component" value="Unplaced"/>
</dbReference>
<evidence type="ECO:0000313" key="2">
    <source>
        <dbReference type="WBParaSite" id="Hba_12531"/>
    </source>
</evidence>
<sequence>MDTNTAAQVKDDMLYFLKVVHVVT</sequence>
<accession>A0A1I7X562</accession>
<organism evidence="1 2">
    <name type="scientific">Heterorhabditis bacteriophora</name>
    <name type="common">Entomopathogenic nematode worm</name>
    <dbReference type="NCBI Taxonomy" id="37862"/>
    <lineage>
        <taxon>Eukaryota</taxon>
        <taxon>Metazoa</taxon>
        <taxon>Ecdysozoa</taxon>
        <taxon>Nematoda</taxon>
        <taxon>Chromadorea</taxon>
        <taxon>Rhabditida</taxon>
        <taxon>Rhabditina</taxon>
        <taxon>Rhabditomorpha</taxon>
        <taxon>Strongyloidea</taxon>
        <taxon>Heterorhabditidae</taxon>
        <taxon>Heterorhabditis</taxon>
    </lineage>
</organism>
<proteinExistence type="predicted"/>
<evidence type="ECO:0000313" key="1">
    <source>
        <dbReference type="Proteomes" id="UP000095283"/>
    </source>
</evidence>
<name>A0A1I7X562_HETBA</name>